<evidence type="ECO:0000313" key="2">
    <source>
        <dbReference type="Proteomes" id="UP000236075"/>
    </source>
</evidence>
<evidence type="ECO:0000313" key="1">
    <source>
        <dbReference type="EMBL" id="PND00418.1"/>
    </source>
</evidence>
<name>A0AAX0WHD8_9BACT</name>
<reference evidence="1 2" key="1">
    <citation type="journal article" date="2017" name="BMC Genomics">
        <title>Genome sequencing of 39 Akkermansia muciniphila isolates reveals its population structure, genomic and functional diverisity, and global distribution in mammalian gut microbiotas.</title>
        <authorList>
            <person name="Guo X."/>
            <person name="Li S."/>
            <person name="Zhang J."/>
            <person name="Wu F."/>
            <person name="Li X."/>
            <person name="Wu D."/>
            <person name="Zhang M."/>
            <person name="Ou Z."/>
            <person name="Jie Z."/>
            <person name="Yan Q."/>
            <person name="Li P."/>
            <person name="Yi J."/>
            <person name="Peng Y."/>
        </authorList>
    </citation>
    <scope>NUCLEOTIDE SEQUENCE [LARGE SCALE GENOMIC DNA]</scope>
    <source>
        <strain evidence="1 2">GP28</strain>
    </source>
</reference>
<dbReference type="EMBL" id="PJLB01000011">
    <property type="protein sequence ID" value="PND00418.1"/>
    <property type="molecule type" value="Genomic_DNA"/>
</dbReference>
<comment type="caution">
    <text evidence="1">The sequence shown here is derived from an EMBL/GenBank/DDBJ whole genome shotgun (WGS) entry which is preliminary data.</text>
</comment>
<protein>
    <submittedName>
        <fullName evidence="1">Uncharacterized protein</fullName>
    </submittedName>
</protein>
<dbReference type="AlphaFoldDB" id="A0AAX0WHD8"/>
<organism evidence="1 2">
    <name type="scientific">Akkermansia muciniphila</name>
    <dbReference type="NCBI Taxonomy" id="239935"/>
    <lineage>
        <taxon>Bacteria</taxon>
        <taxon>Pseudomonadati</taxon>
        <taxon>Verrucomicrobiota</taxon>
        <taxon>Verrucomicrobiia</taxon>
        <taxon>Verrucomicrobiales</taxon>
        <taxon>Akkermansiaceae</taxon>
        <taxon>Akkermansia</taxon>
    </lineage>
</organism>
<gene>
    <name evidence="1" type="ORF">CXT95_09340</name>
</gene>
<proteinExistence type="predicted"/>
<accession>A0AAX0WHD8</accession>
<dbReference type="Proteomes" id="UP000236075">
    <property type="component" value="Unassembled WGS sequence"/>
</dbReference>
<sequence length="67" mass="7542">MVFYSMKGGMIIKEILACIRGKEAFPREWEAEKGGRDLSGGAFLTQWRRKSLLLGFFFSGNEATLPP</sequence>